<feature type="transmembrane region" description="Helical" evidence="6">
    <location>
        <begin position="172"/>
        <end position="194"/>
    </location>
</feature>
<comment type="subcellular location">
    <subcellularLocation>
        <location evidence="1">Membrane</location>
        <topology evidence="1">Multi-pass membrane protein</topology>
    </subcellularLocation>
</comment>
<dbReference type="EMBL" id="JABRWJ010000016">
    <property type="protein sequence ID" value="NRF72023.1"/>
    <property type="molecule type" value="Genomic_DNA"/>
</dbReference>
<dbReference type="SUPFAM" id="SSF103473">
    <property type="entry name" value="MFS general substrate transporter"/>
    <property type="match status" value="1"/>
</dbReference>
<keyword evidence="4 6" id="KW-1133">Transmembrane helix</keyword>
<keyword evidence="9" id="KW-1185">Reference proteome</keyword>
<evidence type="ECO:0000313" key="8">
    <source>
        <dbReference type="EMBL" id="NRF72023.1"/>
    </source>
</evidence>
<evidence type="ECO:0000259" key="7">
    <source>
        <dbReference type="PROSITE" id="PS50850"/>
    </source>
</evidence>
<dbReference type="Pfam" id="PF07690">
    <property type="entry name" value="MFS_1"/>
    <property type="match status" value="1"/>
</dbReference>
<feature type="transmembrane region" description="Helical" evidence="6">
    <location>
        <begin position="206"/>
        <end position="225"/>
    </location>
</feature>
<gene>
    <name evidence="8" type="ORF">HLB44_34065</name>
</gene>
<sequence length="492" mass="49692">MNLGSLKDAGPHAQGTSRGAALLAALVLAEVVSATEATMIYGAMRVLTREFGDPVAVGWSITAFLLVAAGSAAVGSRLGDQYGRRRVLLICLALAGLGSVMSALSSGALGVIAGRAVQGMAGAILPLCFGLVRQHLPANQVPFGVGVVAAAAFVSGGLGFVTGGMIVDHLHWSWIFIVGAATAAIAMPAVLACVPRDTVSAGAREPVDLLGVLLLLPAITAVLLAPTQAKSWGWGDVRVWALLVGGLLMLAAWVRHELRVEAPLIDVRLLGRRQLALANLAVVLLALGPMQSGLTMSSLLQQPVWTGAGLGLSATVAGLVQAPPMVLAVLIGPFCGALALRHGARVPAGLACVLLLVGWAGLLLSHAGLPWVAAMALVKGIGLAAVFAAAPMLIVEASPAERTSETTGVSSVLRHVFNAIGSQVVALMLASSTVSDAAQGPARYPAPEALTLTLGVICVLALAACAVTACLPRRTGVAPADLSPSPIKAATS</sequence>
<feature type="transmembrane region" description="Helical" evidence="6">
    <location>
        <begin position="144"/>
        <end position="166"/>
    </location>
</feature>
<feature type="transmembrane region" description="Helical" evidence="6">
    <location>
        <begin position="371"/>
        <end position="395"/>
    </location>
</feature>
<feature type="transmembrane region" description="Helical" evidence="6">
    <location>
        <begin position="56"/>
        <end position="75"/>
    </location>
</feature>
<reference evidence="8 9" key="1">
    <citation type="submission" date="2020-05" db="EMBL/GenBank/DDBJ databases">
        <title>Aquincola sp. isolate from soil.</title>
        <authorList>
            <person name="Han J."/>
            <person name="Kim D.-U."/>
        </authorList>
    </citation>
    <scope>NUCLEOTIDE SEQUENCE [LARGE SCALE GENOMIC DNA]</scope>
    <source>
        <strain evidence="8 9">S2</strain>
    </source>
</reference>
<feature type="transmembrane region" description="Helical" evidence="6">
    <location>
        <begin position="21"/>
        <end position="44"/>
    </location>
</feature>
<dbReference type="PANTHER" id="PTHR42718:SF9">
    <property type="entry name" value="MAJOR FACILITATOR SUPERFAMILY MULTIDRUG TRANSPORTER MFSC"/>
    <property type="match status" value="1"/>
</dbReference>
<accession>A0ABX2ETU9</accession>
<feature type="transmembrane region" description="Helical" evidence="6">
    <location>
        <begin position="237"/>
        <end position="254"/>
    </location>
</feature>
<dbReference type="InterPro" id="IPR036259">
    <property type="entry name" value="MFS_trans_sf"/>
</dbReference>
<dbReference type="PROSITE" id="PS50850">
    <property type="entry name" value="MFS"/>
    <property type="match status" value="1"/>
</dbReference>
<comment type="caution">
    <text evidence="8">The sequence shown here is derived from an EMBL/GenBank/DDBJ whole genome shotgun (WGS) entry which is preliminary data.</text>
</comment>
<feature type="transmembrane region" description="Helical" evidence="6">
    <location>
        <begin position="275"/>
        <end position="294"/>
    </location>
</feature>
<dbReference type="Gene3D" id="1.20.1250.20">
    <property type="entry name" value="MFS general substrate transporter like domains"/>
    <property type="match status" value="1"/>
</dbReference>
<feature type="transmembrane region" description="Helical" evidence="6">
    <location>
        <begin position="112"/>
        <end position="132"/>
    </location>
</feature>
<evidence type="ECO:0000256" key="1">
    <source>
        <dbReference type="ARBA" id="ARBA00004141"/>
    </source>
</evidence>
<dbReference type="RefSeq" id="WP_173134451.1">
    <property type="nucleotide sequence ID" value="NZ_JABRWJ010000016.1"/>
</dbReference>
<keyword evidence="2" id="KW-0813">Transport</keyword>
<feature type="transmembrane region" description="Helical" evidence="6">
    <location>
        <begin position="416"/>
        <end position="434"/>
    </location>
</feature>
<evidence type="ECO:0000256" key="2">
    <source>
        <dbReference type="ARBA" id="ARBA00022448"/>
    </source>
</evidence>
<feature type="transmembrane region" description="Helical" evidence="6">
    <location>
        <begin position="87"/>
        <end position="106"/>
    </location>
</feature>
<keyword evidence="5 6" id="KW-0472">Membrane</keyword>
<evidence type="ECO:0000256" key="3">
    <source>
        <dbReference type="ARBA" id="ARBA00022692"/>
    </source>
</evidence>
<name>A0ABX2ETU9_9BURK</name>
<feature type="domain" description="Major facilitator superfamily (MFS) profile" evidence="7">
    <location>
        <begin position="22"/>
        <end position="473"/>
    </location>
</feature>
<keyword evidence="3 6" id="KW-0812">Transmembrane</keyword>
<dbReference type="Proteomes" id="UP000737171">
    <property type="component" value="Unassembled WGS sequence"/>
</dbReference>
<dbReference type="PANTHER" id="PTHR42718">
    <property type="entry name" value="MAJOR FACILITATOR SUPERFAMILY MULTIDRUG TRANSPORTER MFSC"/>
    <property type="match status" value="1"/>
</dbReference>
<feature type="transmembrane region" description="Helical" evidence="6">
    <location>
        <begin position="449"/>
        <end position="471"/>
    </location>
</feature>
<feature type="transmembrane region" description="Helical" evidence="6">
    <location>
        <begin position="346"/>
        <end position="365"/>
    </location>
</feature>
<organism evidence="8 9">
    <name type="scientific">Pseudaquabacterium terrae</name>
    <dbReference type="NCBI Taxonomy" id="2732868"/>
    <lineage>
        <taxon>Bacteria</taxon>
        <taxon>Pseudomonadati</taxon>
        <taxon>Pseudomonadota</taxon>
        <taxon>Betaproteobacteria</taxon>
        <taxon>Burkholderiales</taxon>
        <taxon>Sphaerotilaceae</taxon>
        <taxon>Pseudaquabacterium</taxon>
    </lineage>
</organism>
<evidence type="ECO:0000313" key="9">
    <source>
        <dbReference type="Proteomes" id="UP000737171"/>
    </source>
</evidence>
<feature type="transmembrane region" description="Helical" evidence="6">
    <location>
        <begin position="314"/>
        <end position="339"/>
    </location>
</feature>
<evidence type="ECO:0000256" key="6">
    <source>
        <dbReference type="SAM" id="Phobius"/>
    </source>
</evidence>
<protein>
    <submittedName>
        <fullName evidence="8">MFS transporter</fullName>
    </submittedName>
</protein>
<dbReference type="InterPro" id="IPR020846">
    <property type="entry name" value="MFS_dom"/>
</dbReference>
<dbReference type="InterPro" id="IPR011701">
    <property type="entry name" value="MFS"/>
</dbReference>
<evidence type="ECO:0000256" key="4">
    <source>
        <dbReference type="ARBA" id="ARBA00022989"/>
    </source>
</evidence>
<evidence type="ECO:0000256" key="5">
    <source>
        <dbReference type="ARBA" id="ARBA00023136"/>
    </source>
</evidence>
<proteinExistence type="predicted"/>